<comment type="caution">
    <text evidence="1">The sequence shown here is derived from an EMBL/GenBank/DDBJ whole genome shotgun (WGS) entry which is preliminary data.</text>
</comment>
<reference evidence="1 2" key="1">
    <citation type="journal article" date="2020" name="Cell">
        <title>Large-Scale Comparative Analyses of Tick Genomes Elucidate Their Genetic Diversity and Vector Capacities.</title>
        <authorList>
            <consortium name="Tick Genome and Microbiome Consortium (TIGMIC)"/>
            <person name="Jia N."/>
            <person name="Wang J."/>
            <person name="Shi W."/>
            <person name="Du L."/>
            <person name="Sun Y."/>
            <person name="Zhan W."/>
            <person name="Jiang J.F."/>
            <person name="Wang Q."/>
            <person name="Zhang B."/>
            <person name="Ji P."/>
            <person name="Bell-Sakyi L."/>
            <person name="Cui X.M."/>
            <person name="Yuan T.T."/>
            <person name="Jiang B.G."/>
            <person name="Yang W.F."/>
            <person name="Lam T.T."/>
            <person name="Chang Q.C."/>
            <person name="Ding S.J."/>
            <person name="Wang X.J."/>
            <person name="Zhu J.G."/>
            <person name="Ruan X.D."/>
            <person name="Zhao L."/>
            <person name="Wei J.T."/>
            <person name="Ye R.Z."/>
            <person name="Que T.C."/>
            <person name="Du C.H."/>
            <person name="Zhou Y.H."/>
            <person name="Cheng J.X."/>
            <person name="Dai P.F."/>
            <person name="Guo W.B."/>
            <person name="Han X.H."/>
            <person name="Huang E.J."/>
            <person name="Li L.F."/>
            <person name="Wei W."/>
            <person name="Gao Y.C."/>
            <person name="Liu J.Z."/>
            <person name="Shao H.Z."/>
            <person name="Wang X."/>
            <person name="Wang C.C."/>
            <person name="Yang T.C."/>
            <person name="Huo Q.B."/>
            <person name="Li W."/>
            <person name="Chen H.Y."/>
            <person name="Chen S.E."/>
            <person name="Zhou L.G."/>
            <person name="Ni X.B."/>
            <person name="Tian J.H."/>
            <person name="Sheng Y."/>
            <person name="Liu T."/>
            <person name="Pan Y.S."/>
            <person name="Xia L.Y."/>
            <person name="Li J."/>
            <person name="Zhao F."/>
            <person name="Cao W.C."/>
        </authorList>
    </citation>
    <scope>NUCLEOTIDE SEQUENCE [LARGE SCALE GENOMIC DNA]</scope>
    <source>
        <strain evidence="1">Iper-2018</strain>
    </source>
</reference>
<sequence length="697" mass="78519">MDRKRQTPKAYASHVRKLCPKDWTANELHTELCNSTSPLTSKKVDLNRPCTGSETQFCHIYDELSLWNEVLCHCHMQIKEVAPKELAISAFHGTRLGPGTAAKARSALVLVRWLLMQHHCVKALRIQGSVILENSELLCALAEYLGDNCTLRDLTLDSSFGLAPCWKELTLMFGALARNKALQKLHLIGYPLFEFQHQLVVEAMTANQTLQSLHITDEWSWLGHKNFPDIIKNNSGLLQLALEGQFKVSSISELVKSFTEAICVNKTMQKLCLNWSGVSVCDTKVFCSALAKNQSLQMVTMSNVDEKLVEGVYNVLKETGTEHRVHFTSIFKSALVLQGALENCSELTEVCYCPALHGTVRTEYDILRDGDNDYLRDDGEDGDTIDHGFLGGDNSLDDDLSFYDGNENGDDDYRILNIGNNRVIKDVAPEIPTFRCLNTSKHLVKLVIMMNEKICEESAELLAQFLALTKTLKRATLSFPTTESSTQSLLNGLLCNKSISKLELGYWCFKDRHAEDFAQVLRGNNTLNHLTLHQMSSPLILQELAKCIADNKFLLCINFDEMRFFTGEPWMIRIMDTLRRNSSLLQCAVYFVVGNHFKRCGEAFEQLFRSRTLLEKVQELDSESESVAKERILNSKRHLDINFLAVAGVVKSRVACSRGNGSQMKLDEVGVDNWLLVRSYLKLTDIKNASDEPCPPP</sequence>
<accession>A0AC60PYU7</accession>
<dbReference type="EMBL" id="JABSTQ010009773">
    <property type="protein sequence ID" value="KAG0426054.1"/>
    <property type="molecule type" value="Genomic_DNA"/>
</dbReference>
<keyword evidence="2" id="KW-1185">Reference proteome</keyword>
<proteinExistence type="predicted"/>
<gene>
    <name evidence="1" type="ORF">HPB47_026820</name>
</gene>
<dbReference type="Proteomes" id="UP000805193">
    <property type="component" value="Unassembled WGS sequence"/>
</dbReference>
<name>A0AC60PYU7_IXOPE</name>
<evidence type="ECO:0000313" key="1">
    <source>
        <dbReference type="EMBL" id="KAG0426054.1"/>
    </source>
</evidence>
<organism evidence="1 2">
    <name type="scientific">Ixodes persulcatus</name>
    <name type="common">Taiga tick</name>
    <dbReference type="NCBI Taxonomy" id="34615"/>
    <lineage>
        <taxon>Eukaryota</taxon>
        <taxon>Metazoa</taxon>
        <taxon>Ecdysozoa</taxon>
        <taxon>Arthropoda</taxon>
        <taxon>Chelicerata</taxon>
        <taxon>Arachnida</taxon>
        <taxon>Acari</taxon>
        <taxon>Parasitiformes</taxon>
        <taxon>Ixodida</taxon>
        <taxon>Ixodoidea</taxon>
        <taxon>Ixodidae</taxon>
        <taxon>Ixodinae</taxon>
        <taxon>Ixodes</taxon>
    </lineage>
</organism>
<evidence type="ECO:0000313" key="2">
    <source>
        <dbReference type="Proteomes" id="UP000805193"/>
    </source>
</evidence>
<protein>
    <submittedName>
        <fullName evidence="1">Uncharacterized protein</fullName>
    </submittedName>
</protein>